<dbReference type="GeneID" id="25255295"/>
<name>U6L6P6_EIMTE</name>
<evidence type="ECO:0000313" key="2">
    <source>
        <dbReference type="EMBL" id="CDJ43435.1"/>
    </source>
</evidence>
<protein>
    <recommendedName>
        <fullName evidence="1">Ca2+-activated K+ channel Slowpoke-like C-terminal domain-containing protein</fullName>
    </recommendedName>
</protein>
<evidence type="ECO:0000313" key="3">
    <source>
        <dbReference type="Proteomes" id="UP000030747"/>
    </source>
</evidence>
<dbReference type="EMBL" id="HG675766">
    <property type="protein sequence ID" value="CDJ43435.1"/>
    <property type="molecule type" value="Genomic_DNA"/>
</dbReference>
<feature type="domain" description="Ca2+-activated K+ channel Slowpoke-like C-terminal" evidence="1">
    <location>
        <begin position="51"/>
        <end position="111"/>
    </location>
</feature>
<reference evidence="2" key="2">
    <citation type="submission" date="2013-10" db="EMBL/GenBank/DDBJ databases">
        <authorList>
            <person name="Aslett M."/>
        </authorList>
    </citation>
    <scope>NUCLEOTIDE SEQUENCE [LARGE SCALE GENOMIC DNA]</scope>
    <source>
        <strain evidence="2">Houghton</strain>
    </source>
</reference>
<proteinExistence type="predicted"/>
<dbReference type="RefSeq" id="XP_013234185.1">
    <property type="nucleotide sequence ID" value="XM_013378731.1"/>
</dbReference>
<sequence>MFYGAVAHALPVSKYSVEVGVINSLVLARPSARGGSAVPLCLESIPPMFFGSSFRRLFEHLLTMEKKIAVGVYRQLTSSPQLELQDQPLAIVISCPSRDLKLCPTDQVYVITQGLPSEWMP</sequence>
<accession>U6L6P6</accession>
<organism evidence="2 3">
    <name type="scientific">Eimeria tenella</name>
    <name type="common">Coccidian parasite</name>
    <dbReference type="NCBI Taxonomy" id="5802"/>
    <lineage>
        <taxon>Eukaryota</taxon>
        <taxon>Sar</taxon>
        <taxon>Alveolata</taxon>
        <taxon>Apicomplexa</taxon>
        <taxon>Conoidasida</taxon>
        <taxon>Coccidia</taxon>
        <taxon>Eucoccidiorida</taxon>
        <taxon>Eimeriorina</taxon>
        <taxon>Eimeriidae</taxon>
        <taxon>Eimeria</taxon>
    </lineage>
</organism>
<reference evidence="2" key="1">
    <citation type="submission" date="2013-10" db="EMBL/GenBank/DDBJ databases">
        <title>Genomic analysis of the causative agents of coccidiosis in chickens.</title>
        <authorList>
            <person name="Reid A.J."/>
            <person name="Blake D."/>
            <person name="Billington K."/>
            <person name="Browne H."/>
            <person name="Dunn M."/>
            <person name="Hung S."/>
            <person name="Kawahara F."/>
            <person name="Miranda-Saavedra D."/>
            <person name="Mourier T."/>
            <person name="Nagra H."/>
            <person name="Otto T.D."/>
            <person name="Rawlings N."/>
            <person name="Sanchez A."/>
            <person name="Sanders M."/>
            <person name="Subramaniam C."/>
            <person name="Tay Y."/>
            <person name="Dear P."/>
            <person name="Doerig C."/>
            <person name="Gruber A."/>
            <person name="Parkinson J."/>
            <person name="Shirley M."/>
            <person name="Wan K.L."/>
            <person name="Berriman M."/>
            <person name="Tomley F."/>
            <person name="Pain A."/>
        </authorList>
    </citation>
    <scope>NUCLEOTIDE SEQUENCE [LARGE SCALE GENOMIC DNA]</scope>
    <source>
        <strain evidence="2">Houghton</strain>
    </source>
</reference>
<dbReference type="Pfam" id="PF21014">
    <property type="entry name" value="Slowpoke_C"/>
    <property type="match status" value="1"/>
</dbReference>
<dbReference type="VEuPathDB" id="ToxoDB:ETH_00031095"/>
<keyword evidence="3" id="KW-1185">Reference proteome</keyword>
<evidence type="ECO:0000259" key="1">
    <source>
        <dbReference type="Pfam" id="PF21014"/>
    </source>
</evidence>
<dbReference type="OrthoDB" id="10457124at2759"/>
<dbReference type="AlphaFoldDB" id="U6L6P6"/>
<gene>
    <name evidence="2" type="ORF">ETH_00031095</name>
</gene>
<dbReference type="Proteomes" id="UP000030747">
    <property type="component" value="Unassembled WGS sequence"/>
</dbReference>
<dbReference type="InterPro" id="IPR048735">
    <property type="entry name" value="Slowpoke-like_C"/>
</dbReference>